<name>K2BBV6_9BACT</name>
<feature type="non-terminal residue" evidence="1">
    <location>
        <position position="47"/>
    </location>
</feature>
<protein>
    <submittedName>
        <fullName evidence="1">Uncharacterized protein</fullName>
    </submittedName>
</protein>
<gene>
    <name evidence="1" type="ORF">ACD_49C00056G0018</name>
</gene>
<evidence type="ECO:0000313" key="1">
    <source>
        <dbReference type="EMBL" id="EKD66263.1"/>
    </source>
</evidence>
<organism evidence="1">
    <name type="scientific">uncultured bacterium</name>
    <name type="common">gcode 4</name>
    <dbReference type="NCBI Taxonomy" id="1234023"/>
    <lineage>
        <taxon>Bacteria</taxon>
        <taxon>environmental samples</taxon>
    </lineage>
</organism>
<dbReference type="AlphaFoldDB" id="K2BBV6"/>
<dbReference type="EMBL" id="AMFJ01021642">
    <property type="protein sequence ID" value="EKD66263.1"/>
    <property type="molecule type" value="Genomic_DNA"/>
</dbReference>
<reference evidence="1" key="1">
    <citation type="journal article" date="2012" name="Science">
        <title>Fermentation, hydrogen, and sulfur metabolism in multiple uncultivated bacterial phyla.</title>
        <authorList>
            <person name="Wrighton K.C."/>
            <person name="Thomas B.C."/>
            <person name="Sharon I."/>
            <person name="Miller C.S."/>
            <person name="Castelle C.J."/>
            <person name="VerBerkmoes N.C."/>
            <person name="Wilkins M.J."/>
            <person name="Hettich R.L."/>
            <person name="Lipton M.S."/>
            <person name="Williams K.H."/>
            <person name="Long P.E."/>
            <person name="Banfield J.F."/>
        </authorList>
    </citation>
    <scope>NUCLEOTIDE SEQUENCE [LARGE SCALE GENOMIC DNA]</scope>
</reference>
<sequence length="47" mass="5275">MKSTINNNKLLSHLTSPKIREEQKFTSPHILRGARGGKLGFTLVELI</sequence>
<proteinExistence type="predicted"/>
<comment type="caution">
    <text evidence="1">The sequence shown here is derived from an EMBL/GenBank/DDBJ whole genome shotgun (WGS) entry which is preliminary data.</text>
</comment>
<accession>K2BBV6</accession>